<sequence length="167" mass="19012">MEKESIRKECGPKWIEEGYKYIGVHEIKGEQHHPNILQWWKDIKRGGIRDDETPWCAAYVGAMFERVGIRSSRFESAKSYLEWGMPLKEPHYGCVAVFIRVGGGHVGFVVGVVENSDLMVLDGNQSDEVNIRAFPRSRVSGYRWPSNEPINNKLLSLMAGSHSECEE</sequence>
<protein>
    <recommendedName>
        <fullName evidence="1">Peptidase C51 domain-containing protein</fullName>
    </recommendedName>
</protein>
<reference evidence="2" key="1">
    <citation type="submission" date="2013-07" db="EMBL/GenBank/DDBJ databases">
        <title>Sub-species coevolution in mutualistic symbiosis.</title>
        <authorList>
            <person name="Murfin K."/>
            <person name="Klassen J."/>
            <person name="Lee M."/>
            <person name="Forst S."/>
            <person name="Stock P."/>
            <person name="Goodrich-Blair H."/>
        </authorList>
    </citation>
    <scope>NUCLEOTIDE SEQUENCE [LARGE SCALE GENOMIC DNA]</scope>
    <source>
        <strain evidence="2">Kraussei Becker Underwood</strain>
    </source>
</reference>
<evidence type="ECO:0000313" key="3">
    <source>
        <dbReference type="Proteomes" id="UP000028493"/>
    </source>
</evidence>
<evidence type="ECO:0000259" key="1">
    <source>
        <dbReference type="Pfam" id="PF05257"/>
    </source>
</evidence>
<dbReference type="AlphaFoldDB" id="A0A077Q066"/>
<dbReference type="RefSeq" id="WP_038193499.1">
    <property type="nucleotide sequence ID" value="NZ_CAWLXS010000061.1"/>
</dbReference>
<evidence type="ECO:0000313" key="2">
    <source>
        <dbReference type="EMBL" id="CDH26382.1"/>
    </source>
</evidence>
<organism evidence="2 3">
    <name type="scientific">Xenorhabdus bovienii str. kraussei Becker Underwood</name>
    <dbReference type="NCBI Taxonomy" id="1398204"/>
    <lineage>
        <taxon>Bacteria</taxon>
        <taxon>Pseudomonadati</taxon>
        <taxon>Pseudomonadota</taxon>
        <taxon>Gammaproteobacteria</taxon>
        <taxon>Enterobacterales</taxon>
        <taxon>Morganellaceae</taxon>
        <taxon>Xenorhabdus</taxon>
    </lineage>
</organism>
<comment type="caution">
    <text evidence="2">The sequence shown here is derived from an EMBL/GenBank/DDBJ whole genome shotgun (WGS) entry which is preliminary data.</text>
</comment>
<dbReference type="HOGENOM" id="CLU_100188_1_0_6"/>
<accession>A0A077Q066</accession>
<dbReference type="EMBL" id="CBSZ010000398">
    <property type="protein sequence ID" value="CDH26382.1"/>
    <property type="molecule type" value="Genomic_DNA"/>
</dbReference>
<gene>
    <name evidence="2" type="ORF">XBKB1_620003</name>
</gene>
<dbReference type="Pfam" id="PF05257">
    <property type="entry name" value="CHAP"/>
    <property type="match status" value="1"/>
</dbReference>
<dbReference type="InterPro" id="IPR013423">
    <property type="entry name" value="CHP02594"/>
</dbReference>
<name>A0A077Q066_XENBV</name>
<dbReference type="InterPro" id="IPR007921">
    <property type="entry name" value="CHAP_dom"/>
</dbReference>
<feature type="domain" description="Peptidase C51" evidence="1">
    <location>
        <begin position="51"/>
        <end position="124"/>
    </location>
</feature>
<proteinExistence type="predicted"/>
<dbReference type="Proteomes" id="UP000028493">
    <property type="component" value="Unassembled WGS sequence"/>
</dbReference>
<dbReference type="NCBIfam" id="TIGR02594">
    <property type="entry name" value="TIGR02594 family protein"/>
    <property type="match status" value="1"/>
</dbReference>